<dbReference type="InterPro" id="IPR036188">
    <property type="entry name" value="FAD/NAD-bd_sf"/>
</dbReference>
<evidence type="ECO:0000313" key="3">
    <source>
        <dbReference type="EMBL" id="GAQ21377.1"/>
    </source>
</evidence>
<dbReference type="InterPro" id="IPR002937">
    <property type="entry name" value="Amino_oxidase"/>
</dbReference>
<dbReference type="GO" id="GO:0016491">
    <property type="term" value="F:oxidoreductase activity"/>
    <property type="evidence" value="ECO:0007669"/>
    <property type="project" value="UniProtKB-KW"/>
</dbReference>
<comment type="caution">
    <text evidence="3">The sequence shown here is derived from an EMBL/GenBank/DDBJ whole genome shotgun (WGS) entry which is preliminary data.</text>
</comment>
<gene>
    <name evidence="3" type="ORF">DEIGR_101404</name>
</gene>
<evidence type="ECO:0000259" key="2">
    <source>
        <dbReference type="Pfam" id="PF01593"/>
    </source>
</evidence>
<proteinExistence type="predicted"/>
<dbReference type="Gene3D" id="3.50.50.60">
    <property type="entry name" value="FAD/NAD(P)-binding domain"/>
    <property type="match status" value="1"/>
</dbReference>
<dbReference type="RefSeq" id="WP_058976303.1">
    <property type="nucleotide sequence ID" value="NZ_BCMS01000001.1"/>
</dbReference>
<dbReference type="OrthoDB" id="9774675at2"/>
<name>A0A117DNB2_9DEIO</name>
<organism evidence="3 4">
    <name type="scientific">Deinococcus grandis</name>
    <dbReference type="NCBI Taxonomy" id="57498"/>
    <lineage>
        <taxon>Bacteria</taxon>
        <taxon>Thermotogati</taxon>
        <taxon>Deinococcota</taxon>
        <taxon>Deinococci</taxon>
        <taxon>Deinococcales</taxon>
        <taxon>Deinococcaceae</taxon>
        <taxon>Deinococcus</taxon>
    </lineage>
</organism>
<dbReference type="PANTHER" id="PTHR43734:SF7">
    <property type="entry name" value="4,4'-DIAPONEUROSPORENE OXYGENASE"/>
    <property type="match status" value="1"/>
</dbReference>
<reference evidence="4" key="1">
    <citation type="submission" date="2015-11" db="EMBL/GenBank/DDBJ databases">
        <title>Draft Genome Sequence of the Radioresistant Bacterium Deinococcus grandis, Isolated from Freshwater Fish in Japan.</title>
        <authorList>
            <person name="Satoh K."/>
            <person name="Onodera T."/>
            <person name="Omoso K."/>
            <person name="Takeda-Yano K."/>
            <person name="Katayama T."/>
            <person name="Oono Y."/>
            <person name="Narumi I."/>
        </authorList>
    </citation>
    <scope>NUCLEOTIDE SEQUENCE [LARGE SCALE GENOMIC DNA]</scope>
    <source>
        <strain evidence="4">ATCC 43672</strain>
    </source>
</reference>
<dbReference type="SUPFAM" id="SSF51905">
    <property type="entry name" value="FAD/NAD(P)-binding domain"/>
    <property type="match status" value="1"/>
</dbReference>
<keyword evidence="1" id="KW-0560">Oxidoreductase</keyword>
<dbReference type="AlphaFoldDB" id="A0A117DNB2"/>
<feature type="domain" description="Amine oxidase" evidence="2">
    <location>
        <begin position="17"/>
        <end position="279"/>
    </location>
</feature>
<evidence type="ECO:0000256" key="1">
    <source>
        <dbReference type="ARBA" id="ARBA00023002"/>
    </source>
</evidence>
<accession>A0A117DNB2</accession>
<sequence>MTRRVGTRTVGILGGGIAGLALAARLAHRGYAVTVYDRDQAGGKLRHLTLAGESVDTGPSLFTFPQVWRAYLRGLNEPDPLHLRPLPGGLGVHHTPHGPGPLPVPPGHPLHPHWQRYLRAAAPLAPFLGVLLTTPPRLRDPHFRQAAAALLRVQGPHLTAQGWLAEQRLPPALTHALATHALNAGLAPGVAPPLYALIPALVGADVFRPADGMGALLDALLTFGQARGVQLREHTPITRLDGQTLTLAGGEVARHDLIVSALDPHRLAALRGRPTPSPLGRRTVSGAGVYAVLPRPAPLPATSVLPPTSFAAFHAHVRRGALPPDTLTLVHAHGRQLSILLATPATGEALTLDHPWVQTQLRRTEETLQVPDLLRDALDVTTLAPDHYAQGGHPGGALYGPGLPAWRGGPLHPQPYRLKNGLWQVGTGVHPGGGIPAILGGVQIVDRLLRESGW</sequence>
<dbReference type="PANTHER" id="PTHR43734">
    <property type="entry name" value="PHYTOENE DESATURASE"/>
    <property type="match status" value="1"/>
</dbReference>
<keyword evidence="4" id="KW-1185">Reference proteome</keyword>
<evidence type="ECO:0000313" key="4">
    <source>
        <dbReference type="Proteomes" id="UP000056209"/>
    </source>
</evidence>
<protein>
    <submittedName>
        <fullName evidence="3">Phytoene dehydrogenase, CrtI</fullName>
    </submittedName>
</protein>
<dbReference type="EMBL" id="BCMS01000001">
    <property type="protein sequence ID" value="GAQ21377.1"/>
    <property type="molecule type" value="Genomic_DNA"/>
</dbReference>
<dbReference type="Pfam" id="PF01593">
    <property type="entry name" value="Amino_oxidase"/>
    <property type="match status" value="1"/>
</dbReference>
<dbReference type="Proteomes" id="UP000056209">
    <property type="component" value="Unassembled WGS sequence"/>
</dbReference>